<comment type="caution">
    <text evidence="1">The sequence shown here is derived from an EMBL/GenBank/DDBJ whole genome shotgun (WGS) entry which is preliminary data.</text>
</comment>
<protein>
    <submittedName>
        <fullName evidence="1">Uncharacterized protein</fullName>
    </submittedName>
</protein>
<evidence type="ECO:0000313" key="1">
    <source>
        <dbReference type="EMBL" id="GFO14158.1"/>
    </source>
</evidence>
<dbReference type="Proteomes" id="UP000735302">
    <property type="component" value="Unassembled WGS sequence"/>
</dbReference>
<sequence length="186" mass="21060">MVDIARRVSCVTWRKQHFCLRALRWSQLKHRNQKLKDDDLPNRSSFLRCTTTTIIITTTTFIIINNTTLTTTTTISTFTATTTLTIITTTTTFTSITTTTTIIIPTNFTTIIITNTITIITSINTLTTTAIITTTSITITTTILQKQEQQKTPYKITVFPNLSKGSLRQAEAVNFKTEQKERRKSM</sequence>
<keyword evidence="2" id="KW-1185">Reference proteome</keyword>
<organism evidence="1 2">
    <name type="scientific">Plakobranchus ocellatus</name>
    <dbReference type="NCBI Taxonomy" id="259542"/>
    <lineage>
        <taxon>Eukaryota</taxon>
        <taxon>Metazoa</taxon>
        <taxon>Spiralia</taxon>
        <taxon>Lophotrochozoa</taxon>
        <taxon>Mollusca</taxon>
        <taxon>Gastropoda</taxon>
        <taxon>Heterobranchia</taxon>
        <taxon>Euthyneura</taxon>
        <taxon>Panpulmonata</taxon>
        <taxon>Sacoglossa</taxon>
        <taxon>Placobranchoidea</taxon>
        <taxon>Plakobranchidae</taxon>
        <taxon>Plakobranchus</taxon>
    </lineage>
</organism>
<evidence type="ECO:0000313" key="2">
    <source>
        <dbReference type="Proteomes" id="UP000735302"/>
    </source>
</evidence>
<accession>A0AAV4B5V6</accession>
<dbReference type="EMBL" id="BLXT01004527">
    <property type="protein sequence ID" value="GFO14158.1"/>
    <property type="molecule type" value="Genomic_DNA"/>
</dbReference>
<dbReference type="AlphaFoldDB" id="A0AAV4B5V6"/>
<reference evidence="1 2" key="1">
    <citation type="journal article" date="2021" name="Elife">
        <title>Chloroplast acquisition without the gene transfer in kleptoplastic sea slugs, Plakobranchus ocellatus.</title>
        <authorList>
            <person name="Maeda T."/>
            <person name="Takahashi S."/>
            <person name="Yoshida T."/>
            <person name="Shimamura S."/>
            <person name="Takaki Y."/>
            <person name="Nagai Y."/>
            <person name="Toyoda A."/>
            <person name="Suzuki Y."/>
            <person name="Arimoto A."/>
            <person name="Ishii H."/>
            <person name="Satoh N."/>
            <person name="Nishiyama T."/>
            <person name="Hasebe M."/>
            <person name="Maruyama T."/>
            <person name="Minagawa J."/>
            <person name="Obokata J."/>
            <person name="Shigenobu S."/>
        </authorList>
    </citation>
    <scope>NUCLEOTIDE SEQUENCE [LARGE SCALE GENOMIC DNA]</scope>
</reference>
<name>A0AAV4B5V6_9GAST</name>
<gene>
    <name evidence="1" type="ORF">PoB_004066300</name>
</gene>
<proteinExistence type="predicted"/>